<organism evidence="1 2">
    <name type="scientific">Chiloscyllium punctatum</name>
    <name type="common">Brownbanded bambooshark</name>
    <name type="synonym">Hemiscyllium punctatum</name>
    <dbReference type="NCBI Taxonomy" id="137246"/>
    <lineage>
        <taxon>Eukaryota</taxon>
        <taxon>Metazoa</taxon>
        <taxon>Chordata</taxon>
        <taxon>Craniata</taxon>
        <taxon>Vertebrata</taxon>
        <taxon>Chondrichthyes</taxon>
        <taxon>Elasmobranchii</taxon>
        <taxon>Galeomorphii</taxon>
        <taxon>Galeoidea</taxon>
        <taxon>Orectolobiformes</taxon>
        <taxon>Hemiscylliidae</taxon>
        <taxon>Chiloscyllium</taxon>
    </lineage>
</organism>
<reference evidence="1 2" key="1">
    <citation type="journal article" date="2018" name="Nat. Ecol. Evol.">
        <title>Shark genomes provide insights into elasmobranch evolution and the origin of vertebrates.</title>
        <authorList>
            <person name="Hara Y"/>
            <person name="Yamaguchi K"/>
            <person name="Onimaru K"/>
            <person name="Kadota M"/>
            <person name="Koyanagi M"/>
            <person name="Keeley SD"/>
            <person name="Tatsumi K"/>
            <person name="Tanaka K"/>
            <person name="Motone F"/>
            <person name="Kageyama Y"/>
            <person name="Nozu R"/>
            <person name="Adachi N"/>
            <person name="Nishimura O"/>
            <person name="Nakagawa R"/>
            <person name="Tanegashima C"/>
            <person name="Kiyatake I"/>
            <person name="Matsumoto R"/>
            <person name="Murakumo K"/>
            <person name="Nishida K"/>
            <person name="Terakita A"/>
            <person name="Kuratani S"/>
            <person name="Sato K"/>
            <person name="Hyodo S Kuraku.S."/>
        </authorList>
    </citation>
    <scope>NUCLEOTIDE SEQUENCE [LARGE SCALE GENOMIC DNA]</scope>
</reference>
<comment type="caution">
    <text evidence="1">The sequence shown here is derived from an EMBL/GenBank/DDBJ whole genome shotgun (WGS) entry which is preliminary data.</text>
</comment>
<dbReference type="AlphaFoldDB" id="A0A401T992"/>
<protein>
    <submittedName>
        <fullName evidence="1">Uncharacterized protein</fullName>
    </submittedName>
</protein>
<evidence type="ECO:0000313" key="1">
    <source>
        <dbReference type="EMBL" id="GCC39218.1"/>
    </source>
</evidence>
<keyword evidence="2" id="KW-1185">Reference proteome</keyword>
<name>A0A401T992_CHIPU</name>
<evidence type="ECO:0000313" key="2">
    <source>
        <dbReference type="Proteomes" id="UP000287033"/>
    </source>
</evidence>
<dbReference type="EMBL" id="BEZZ01010541">
    <property type="protein sequence ID" value="GCC39218.1"/>
    <property type="molecule type" value="Genomic_DNA"/>
</dbReference>
<proteinExistence type="predicted"/>
<dbReference type="Proteomes" id="UP000287033">
    <property type="component" value="Unassembled WGS sequence"/>
</dbReference>
<accession>A0A401T992</accession>
<feature type="non-terminal residue" evidence="1">
    <location>
        <position position="1"/>
    </location>
</feature>
<gene>
    <name evidence="1" type="ORF">chiPu_0022740</name>
</gene>
<sequence>SLSLIRIEPRRLVSSVGRPVDSFKRAPAVERQLGSIAATPSFLDKFPEFLEGDEGEISGELLGLEDLTADRVHIVPGVRH</sequence>